<dbReference type="AlphaFoldDB" id="A0AAV2EVB3"/>
<evidence type="ECO:0000313" key="3">
    <source>
        <dbReference type="Proteomes" id="UP001497516"/>
    </source>
</evidence>
<name>A0AAV2EVB3_9ROSI</name>
<protein>
    <recommendedName>
        <fullName evidence="1">Reverse transcriptase domain-containing protein</fullName>
    </recommendedName>
</protein>
<evidence type="ECO:0000259" key="1">
    <source>
        <dbReference type="Pfam" id="PF00078"/>
    </source>
</evidence>
<dbReference type="PANTHER" id="PTHR46890:SF48">
    <property type="entry name" value="RNA-DIRECTED DNA POLYMERASE"/>
    <property type="match status" value="1"/>
</dbReference>
<feature type="domain" description="Reverse transcriptase" evidence="1">
    <location>
        <begin position="313"/>
        <end position="430"/>
    </location>
</feature>
<dbReference type="InterPro" id="IPR000477">
    <property type="entry name" value="RT_dom"/>
</dbReference>
<dbReference type="CDD" id="cd01650">
    <property type="entry name" value="RT_nLTR_like"/>
    <property type="match status" value="1"/>
</dbReference>
<dbReference type="PANTHER" id="PTHR46890">
    <property type="entry name" value="NON-LTR RETROLELEMENT REVERSE TRANSCRIPTASE-LIKE PROTEIN-RELATED"/>
    <property type="match status" value="1"/>
</dbReference>
<reference evidence="2 3" key="1">
    <citation type="submission" date="2024-04" db="EMBL/GenBank/DDBJ databases">
        <authorList>
            <person name="Fracassetti M."/>
        </authorList>
    </citation>
    <scope>NUCLEOTIDE SEQUENCE [LARGE SCALE GENOMIC DNA]</scope>
</reference>
<organism evidence="2 3">
    <name type="scientific">Linum trigynum</name>
    <dbReference type="NCBI Taxonomy" id="586398"/>
    <lineage>
        <taxon>Eukaryota</taxon>
        <taxon>Viridiplantae</taxon>
        <taxon>Streptophyta</taxon>
        <taxon>Embryophyta</taxon>
        <taxon>Tracheophyta</taxon>
        <taxon>Spermatophyta</taxon>
        <taxon>Magnoliopsida</taxon>
        <taxon>eudicotyledons</taxon>
        <taxon>Gunneridae</taxon>
        <taxon>Pentapetalae</taxon>
        <taxon>rosids</taxon>
        <taxon>fabids</taxon>
        <taxon>Malpighiales</taxon>
        <taxon>Linaceae</taxon>
        <taxon>Linum</taxon>
    </lineage>
</organism>
<sequence>MGAACVQKRLDRALGSTGWAGSFPDTIVLHCTDIGSDHRALIVADKPFKRMARRLFRFDARWVENPEVRLMVNYVWLQEEAGSPMYKLWTKLKKVRHMLYDWARVGESNSARNIRTLQGEIEAVRRANPVDWDKLRDLEGDLGRQWTTEELFWKQKSRVRWLKEGDRNSSYFHTVTRTRRRKNFIAKLRCEDGGWVEEEPDKAKMAVEFFDNLFTSEFQIGDVDARVAALPIEWLVTTDMNQKLVAPVSADEIRRTVFSIGPTQAPGSDGFTAKFFRSYWDIVGPLVVEAVGSFFANGKLLRSFNHTWITLIPKVEEVETMRQLRPISLCQVIYKIVSKILANRLAVVLPVVVSPEQNAFIKERQIVDNVLIGHEIMHYLKIKTKGKKGYMALKVDMEKAYDRVEWPFLLSLLKKLGFGEQWVKWIHECISSSS</sequence>
<accession>A0AAV2EVB3</accession>
<proteinExistence type="predicted"/>
<gene>
    <name evidence="2" type="ORF">LTRI10_LOCUS30494</name>
</gene>
<dbReference type="Proteomes" id="UP001497516">
    <property type="component" value="Chromosome 5"/>
</dbReference>
<keyword evidence="3" id="KW-1185">Reference proteome</keyword>
<dbReference type="EMBL" id="OZ034818">
    <property type="protein sequence ID" value="CAL1389652.1"/>
    <property type="molecule type" value="Genomic_DNA"/>
</dbReference>
<evidence type="ECO:0000313" key="2">
    <source>
        <dbReference type="EMBL" id="CAL1389652.1"/>
    </source>
</evidence>
<dbReference type="InterPro" id="IPR052343">
    <property type="entry name" value="Retrotransposon-Effector_Assoc"/>
</dbReference>
<dbReference type="Pfam" id="PF00078">
    <property type="entry name" value="RVT_1"/>
    <property type="match status" value="1"/>
</dbReference>